<feature type="domain" description="Tyr recombinase" evidence="12">
    <location>
        <begin position="106"/>
        <end position="289"/>
    </location>
</feature>
<organism evidence="14 15">
    <name type="scientific">Marinisporobacter balticus</name>
    <dbReference type="NCBI Taxonomy" id="2018667"/>
    <lineage>
        <taxon>Bacteria</taxon>
        <taxon>Bacillati</taxon>
        <taxon>Bacillota</taxon>
        <taxon>Clostridia</taxon>
        <taxon>Peptostreptococcales</taxon>
        <taxon>Thermotaleaceae</taxon>
        <taxon>Marinisporobacter</taxon>
    </lineage>
</organism>
<dbReference type="GO" id="GO:0007059">
    <property type="term" value="P:chromosome segregation"/>
    <property type="evidence" value="ECO:0007669"/>
    <property type="project" value="UniProtKB-UniRule"/>
</dbReference>
<evidence type="ECO:0000256" key="1">
    <source>
        <dbReference type="ARBA" id="ARBA00004496"/>
    </source>
</evidence>
<keyword evidence="7 11" id="KW-0229">DNA integration</keyword>
<dbReference type="Pfam" id="PF00589">
    <property type="entry name" value="Phage_integrase"/>
    <property type="match status" value="1"/>
</dbReference>
<dbReference type="RefSeq" id="WP_132241529.1">
    <property type="nucleotide sequence ID" value="NZ_SLWV01000001.1"/>
</dbReference>
<dbReference type="GO" id="GO:0009037">
    <property type="term" value="F:tyrosine-based site-specific recombinase activity"/>
    <property type="evidence" value="ECO:0007669"/>
    <property type="project" value="UniProtKB-UniRule"/>
</dbReference>
<comment type="similarity">
    <text evidence="2 11">Belongs to the 'phage' integrase family. XerD subfamily.</text>
</comment>
<dbReference type="Pfam" id="PF02899">
    <property type="entry name" value="Phage_int_SAM_1"/>
    <property type="match status" value="1"/>
</dbReference>
<feature type="domain" description="Core-binding (CB)" evidence="13">
    <location>
        <begin position="1"/>
        <end position="85"/>
    </location>
</feature>
<dbReference type="GO" id="GO:0005737">
    <property type="term" value="C:cytoplasm"/>
    <property type="evidence" value="ECO:0007669"/>
    <property type="project" value="UniProtKB-SubCell"/>
</dbReference>
<reference evidence="14 15" key="1">
    <citation type="submission" date="2019-03" db="EMBL/GenBank/DDBJ databases">
        <title>Genomic Encyclopedia of Type Strains, Phase IV (KMG-IV): sequencing the most valuable type-strain genomes for metagenomic binning, comparative biology and taxonomic classification.</title>
        <authorList>
            <person name="Goeker M."/>
        </authorList>
    </citation>
    <scope>NUCLEOTIDE SEQUENCE [LARGE SCALE GENOMIC DNA]</scope>
    <source>
        <strain evidence="14 15">DSM 102940</strain>
    </source>
</reference>
<keyword evidence="10 11" id="KW-0131">Cell cycle</keyword>
<comment type="subcellular location">
    <subcellularLocation>
        <location evidence="1 11">Cytoplasm</location>
    </subcellularLocation>
</comment>
<evidence type="ECO:0000313" key="14">
    <source>
        <dbReference type="EMBL" id="TCO79829.1"/>
    </source>
</evidence>
<feature type="active site" evidence="11">
    <location>
        <position position="146"/>
    </location>
</feature>
<comment type="subunit">
    <text evidence="11">Forms a cyclic heterotetrameric complex composed of two molecules of XerC and two molecules of XerD.</text>
</comment>
<dbReference type="AlphaFoldDB" id="A0A4R2L6V4"/>
<keyword evidence="5 11" id="KW-0132">Cell division</keyword>
<dbReference type="InterPro" id="IPR011932">
    <property type="entry name" value="Recomb_XerD"/>
</dbReference>
<evidence type="ECO:0000256" key="6">
    <source>
        <dbReference type="ARBA" id="ARBA00022829"/>
    </source>
</evidence>
<dbReference type="InterPro" id="IPR023009">
    <property type="entry name" value="Tyrosine_recombinase_XerC/XerD"/>
</dbReference>
<dbReference type="InterPro" id="IPR002104">
    <property type="entry name" value="Integrase_catalytic"/>
</dbReference>
<dbReference type="GO" id="GO:0003677">
    <property type="term" value="F:DNA binding"/>
    <property type="evidence" value="ECO:0007669"/>
    <property type="project" value="UniProtKB-UniRule"/>
</dbReference>
<dbReference type="NCBIfam" id="NF001399">
    <property type="entry name" value="PRK00283.1"/>
    <property type="match status" value="1"/>
</dbReference>
<evidence type="ECO:0000256" key="7">
    <source>
        <dbReference type="ARBA" id="ARBA00022908"/>
    </source>
</evidence>
<sequence>MNMYLEGFTHYLVYEKELSKNTLESYKRDISQFKDFLEERNIENIKNVNKTTIITYLLHLQKIGKATSTISRNLASIRSFCQFLLNEKYIEKDPTIHLESPKAEKKLPAVLTLKEVELLLSQPDDQNAKGMRDKAMLELLYATGIRVSELVALDCAHINLDMGYIKCCGSHLKERIIPVGAIAKKAMKKYIKNARENLLKEEMEQALFVNYYGTRLTRQGFWKIIKKYTSKAQINKKITPHTLRHSFATHLIQNGADLKSVQEMLGHSDISTTQVYTLLTKNKIKEVYNKAHPRA</sequence>
<dbReference type="InterPro" id="IPR010998">
    <property type="entry name" value="Integrase_recombinase_N"/>
</dbReference>
<keyword evidence="8 11" id="KW-0238">DNA-binding</keyword>
<dbReference type="Gene3D" id="1.10.443.10">
    <property type="entry name" value="Intergrase catalytic core"/>
    <property type="match status" value="1"/>
</dbReference>
<dbReference type="GO" id="GO:0051301">
    <property type="term" value="P:cell division"/>
    <property type="evidence" value="ECO:0007669"/>
    <property type="project" value="UniProtKB-KW"/>
</dbReference>
<feature type="active site" evidence="11">
    <location>
        <position position="267"/>
    </location>
</feature>
<keyword evidence="6 11" id="KW-0159">Chromosome partition</keyword>
<evidence type="ECO:0000259" key="12">
    <source>
        <dbReference type="PROSITE" id="PS51898"/>
    </source>
</evidence>
<dbReference type="CDD" id="cd00798">
    <property type="entry name" value="INT_XerDC_C"/>
    <property type="match status" value="1"/>
</dbReference>
<evidence type="ECO:0000256" key="3">
    <source>
        <dbReference type="ARBA" id="ARBA00015810"/>
    </source>
</evidence>
<dbReference type="Gene3D" id="1.10.150.130">
    <property type="match status" value="1"/>
</dbReference>
<feature type="active site" evidence="11">
    <location>
        <position position="244"/>
    </location>
</feature>
<dbReference type="OrthoDB" id="9801717at2"/>
<comment type="caution">
    <text evidence="11">Lacks conserved residue(s) required for the propagation of feature annotation.</text>
</comment>
<dbReference type="PROSITE" id="PS51898">
    <property type="entry name" value="TYR_RECOMBINASE"/>
    <property type="match status" value="1"/>
</dbReference>
<protein>
    <recommendedName>
        <fullName evidence="3 11">Tyrosine recombinase XerD</fullName>
    </recommendedName>
</protein>
<dbReference type="GO" id="GO:0006313">
    <property type="term" value="P:DNA transposition"/>
    <property type="evidence" value="ECO:0007669"/>
    <property type="project" value="UniProtKB-UniRule"/>
</dbReference>
<dbReference type="PROSITE" id="PS51900">
    <property type="entry name" value="CB"/>
    <property type="match status" value="1"/>
</dbReference>
<feature type="active site" evidence="11">
    <location>
        <position position="241"/>
    </location>
</feature>
<evidence type="ECO:0000256" key="8">
    <source>
        <dbReference type="ARBA" id="ARBA00023125"/>
    </source>
</evidence>
<dbReference type="Proteomes" id="UP000294919">
    <property type="component" value="Unassembled WGS sequence"/>
</dbReference>
<dbReference type="PANTHER" id="PTHR30349:SF81">
    <property type="entry name" value="TYROSINE RECOMBINASE XERC"/>
    <property type="match status" value="1"/>
</dbReference>
<evidence type="ECO:0000256" key="11">
    <source>
        <dbReference type="HAMAP-Rule" id="MF_01807"/>
    </source>
</evidence>
<dbReference type="EMBL" id="SLWV01000001">
    <property type="protein sequence ID" value="TCO79829.1"/>
    <property type="molecule type" value="Genomic_DNA"/>
</dbReference>
<dbReference type="SUPFAM" id="SSF56349">
    <property type="entry name" value="DNA breaking-rejoining enzymes"/>
    <property type="match status" value="1"/>
</dbReference>
<evidence type="ECO:0000256" key="2">
    <source>
        <dbReference type="ARBA" id="ARBA00010450"/>
    </source>
</evidence>
<dbReference type="NCBIfam" id="NF040815">
    <property type="entry name" value="recomb_XerA_Arch"/>
    <property type="match status" value="1"/>
</dbReference>
<evidence type="ECO:0000256" key="9">
    <source>
        <dbReference type="ARBA" id="ARBA00023172"/>
    </source>
</evidence>
<dbReference type="NCBIfam" id="TIGR02225">
    <property type="entry name" value="recomb_XerD"/>
    <property type="match status" value="1"/>
</dbReference>
<accession>A0A4R2L6V4</accession>
<proteinExistence type="inferred from homology"/>
<dbReference type="PANTHER" id="PTHR30349">
    <property type="entry name" value="PHAGE INTEGRASE-RELATED"/>
    <property type="match status" value="1"/>
</dbReference>
<gene>
    <name evidence="11" type="primary">xerD</name>
    <name evidence="14" type="ORF">EV214_10160</name>
</gene>
<evidence type="ECO:0000256" key="10">
    <source>
        <dbReference type="ARBA" id="ARBA00023306"/>
    </source>
</evidence>
<comment type="function">
    <text evidence="11">Site-specific tyrosine recombinase, which acts by catalyzing the cutting and rejoining of the recombining DNA molecules. The XerC-XerD complex is essential to convert dimers of the bacterial chromosome into monomers to permit their segregation at cell division. It also contributes to the segregational stability of plasmids.</text>
</comment>
<evidence type="ECO:0000313" key="15">
    <source>
        <dbReference type="Proteomes" id="UP000294919"/>
    </source>
</evidence>
<feature type="active site" description="O-(3'-phospho-DNA)-tyrosine intermediate" evidence="11">
    <location>
        <position position="276"/>
    </location>
</feature>
<keyword evidence="15" id="KW-1185">Reference proteome</keyword>
<dbReference type="HAMAP" id="MF_01808">
    <property type="entry name" value="Recomb_XerC_XerD"/>
    <property type="match status" value="1"/>
</dbReference>
<dbReference type="HAMAP" id="MF_01807">
    <property type="entry name" value="Recomb_XerD"/>
    <property type="match status" value="1"/>
</dbReference>
<keyword evidence="4 11" id="KW-0963">Cytoplasm</keyword>
<keyword evidence="9 11" id="KW-0233">DNA recombination</keyword>
<dbReference type="InterPro" id="IPR011010">
    <property type="entry name" value="DNA_brk_join_enz"/>
</dbReference>
<name>A0A4R2L6V4_9FIRM</name>
<dbReference type="InterPro" id="IPR004107">
    <property type="entry name" value="Integrase_SAM-like_N"/>
</dbReference>
<dbReference type="InterPro" id="IPR050090">
    <property type="entry name" value="Tyrosine_recombinase_XerCD"/>
</dbReference>
<dbReference type="InterPro" id="IPR044068">
    <property type="entry name" value="CB"/>
</dbReference>
<dbReference type="InterPro" id="IPR013762">
    <property type="entry name" value="Integrase-like_cat_sf"/>
</dbReference>
<evidence type="ECO:0000256" key="4">
    <source>
        <dbReference type="ARBA" id="ARBA00022490"/>
    </source>
</evidence>
<evidence type="ECO:0000256" key="5">
    <source>
        <dbReference type="ARBA" id="ARBA00022618"/>
    </source>
</evidence>
<evidence type="ECO:0000259" key="13">
    <source>
        <dbReference type="PROSITE" id="PS51900"/>
    </source>
</evidence>
<comment type="caution">
    <text evidence="14">The sequence shown here is derived from an EMBL/GenBank/DDBJ whole genome shotgun (WGS) entry which is preliminary data.</text>
</comment>